<dbReference type="Pfam" id="PF00078">
    <property type="entry name" value="RVT_1"/>
    <property type="match status" value="1"/>
</dbReference>
<gene>
    <name evidence="2" type="ORF">CJ030_MR2G011718</name>
</gene>
<dbReference type="Proteomes" id="UP000516437">
    <property type="component" value="Chromosome 2"/>
</dbReference>
<sequence length="260" mass="28923">MFNEFTQGGRFVRSMNATFIVILKKPGEVELKDFHPISLVGGVYKILAKVLANRLKLVLDKIISPFQNAFVKGRQILDPTLIASKCIDSRMRSNVSGMLCKLDIQKAYDHINWNFLLYLLRRCGFGEKWCRWIEFCVSMVKFSVMVNDSFEDFLGGSRGLRQGDMLSPFLFVLIMEAFSRMMNGVVARGSIVGFEVGGGGGEGMSISHLLFADDTLILCGAEVSHFRNLRCLLLCFEAVSGLKVNLSKTKVIPVGGMGNV</sequence>
<dbReference type="PANTHER" id="PTHR46890:SF1">
    <property type="entry name" value="REVERSE TRANSCRIPTASE DOMAIN-CONTAINING PROTEIN"/>
    <property type="match status" value="1"/>
</dbReference>
<evidence type="ECO:0000313" key="2">
    <source>
        <dbReference type="EMBL" id="KAB1223669.1"/>
    </source>
</evidence>
<dbReference type="InterPro" id="IPR000477">
    <property type="entry name" value="RT_dom"/>
</dbReference>
<name>A0A6A1WEG6_9ROSI</name>
<dbReference type="OrthoDB" id="1934719at2759"/>
<dbReference type="InterPro" id="IPR052343">
    <property type="entry name" value="Retrotransposon-Effector_Assoc"/>
</dbReference>
<dbReference type="AlphaFoldDB" id="A0A6A1WEG6"/>
<organism evidence="2 3">
    <name type="scientific">Morella rubra</name>
    <name type="common">Chinese bayberry</name>
    <dbReference type="NCBI Taxonomy" id="262757"/>
    <lineage>
        <taxon>Eukaryota</taxon>
        <taxon>Viridiplantae</taxon>
        <taxon>Streptophyta</taxon>
        <taxon>Embryophyta</taxon>
        <taxon>Tracheophyta</taxon>
        <taxon>Spermatophyta</taxon>
        <taxon>Magnoliopsida</taxon>
        <taxon>eudicotyledons</taxon>
        <taxon>Gunneridae</taxon>
        <taxon>Pentapetalae</taxon>
        <taxon>rosids</taxon>
        <taxon>fabids</taxon>
        <taxon>Fagales</taxon>
        <taxon>Myricaceae</taxon>
        <taxon>Morella</taxon>
    </lineage>
</organism>
<dbReference type="PROSITE" id="PS50878">
    <property type="entry name" value="RT_POL"/>
    <property type="match status" value="1"/>
</dbReference>
<dbReference type="EMBL" id="RXIC02000020">
    <property type="protein sequence ID" value="KAB1223669.1"/>
    <property type="molecule type" value="Genomic_DNA"/>
</dbReference>
<dbReference type="CDD" id="cd01650">
    <property type="entry name" value="RT_nLTR_like"/>
    <property type="match status" value="1"/>
</dbReference>
<dbReference type="InterPro" id="IPR043502">
    <property type="entry name" value="DNA/RNA_pol_sf"/>
</dbReference>
<keyword evidence="3" id="KW-1185">Reference proteome</keyword>
<evidence type="ECO:0000259" key="1">
    <source>
        <dbReference type="PROSITE" id="PS50878"/>
    </source>
</evidence>
<protein>
    <recommendedName>
        <fullName evidence="1">Reverse transcriptase domain-containing protein</fullName>
    </recommendedName>
</protein>
<proteinExistence type="predicted"/>
<accession>A0A6A1WEG6</accession>
<evidence type="ECO:0000313" key="3">
    <source>
        <dbReference type="Proteomes" id="UP000516437"/>
    </source>
</evidence>
<feature type="domain" description="Reverse transcriptase" evidence="1">
    <location>
        <begin position="4"/>
        <end position="260"/>
    </location>
</feature>
<dbReference type="SUPFAM" id="SSF56672">
    <property type="entry name" value="DNA/RNA polymerases"/>
    <property type="match status" value="1"/>
</dbReference>
<reference evidence="2 3" key="1">
    <citation type="journal article" date="2019" name="Plant Biotechnol. J.">
        <title>The red bayberry genome and genetic basis of sex determination.</title>
        <authorList>
            <person name="Jia H.M."/>
            <person name="Jia H.J."/>
            <person name="Cai Q.L."/>
            <person name="Wang Y."/>
            <person name="Zhao H.B."/>
            <person name="Yang W.F."/>
            <person name="Wang G.Y."/>
            <person name="Li Y.H."/>
            <person name="Zhan D.L."/>
            <person name="Shen Y.T."/>
            <person name="Niu Q.F."/>
            <person name="Chang L."/>
            <person name="Qiu J."/>
            <person name="Zhao L."/>
            <person name="Xie H.B."/>
            <person name="Fu W.Y."/>
            <person name="Jin J."/>
            <person name="Li X.W."/>
            <person name="Jiao Y."/>
            <person name="Zhou C.C."/>
            <person name="Tu T."/>
            <person name="Chai C.Y."/>
            <person name="Gao J.L."/>
            <person name="Fan L.J."/>
            <person name="van de Weg E."/>
            <person name="Wang J.Y."/>
            <person name="Gao Z.S."/>
        </authorList>
    </citation>
    <scope>NUCLEOTIDE SEQUENCE [LARGE SCALE GENOMIC DNA]</scope>
    <source>
        <tissue evidence="2">Leaves</tissue>
    </source>
</reference>
<dbReference type="PANTHER" id="PTHR46890">
    <property type="entry name" value="NON-LTR RETROLELEMENT REVERSE TRANSCRIPTASE-LIKE PROTEIN-RELATED"/>
    <property type="match status" value="1"/>
</dbReference>
<comment type="caution">
    <text evidence="2">The sequence shown here is derived from an EMBL/GenBank/DDBJ whole genome shotgun (WGS) entry which is preliminary data.</text>
</comment>